<evidence type="ECO:0000313" key="2">
    <source>
        <dbReference type="EMBL" id="KAJ8069388.1"/>
    </source>
</evidence>
<accession>A0A9X0AYA0</accession>
<evidence type="ECO:0000313" key="3">
    <source>
        <dbReference type="Proteomes" id="UP001152300"/>
    </source>
</evidence>
<feature type="compositionally biased region" description="Polar residues" evidence="1">
    <location>
        <begin position="86"/>
        <end position="100"/>
    </location>
</feature>
<sequence length="393" mass="43479">MSRPTFRYSQSKKEYQAHKYGEYDADHDKITTYSYDSRDKKYVLDINGKYDKTGKEVDTYKYCKADKEYRRHVGGKYDRNGKELRLQSNLTAAINSQRSAAETRPQSGTSTSGSGSRPRTESRTAPAAGNSGGRTLSSRDIDRQRLEDAQATELYHNGEAPPPYRPRGDVEIDRNNPLYAVGGVRGSQQVPGYNRDAPSLPKSTGQTYALGRGVAPTMETFGGRRDPKAPLGYSSGDASGRGNKTSSDEAGYSSQDMFNMSGLSEGLSSSDNRDTRKPKGESSRRDAEKEAARKKDVREGKKPAAPVEKKHRQTPSSASGSLADSENSPPQTRRVGGSGRESGRSDRHHDDKGKKRETSRQRRDRKDREADAARRERARKPPSSDDDLYGMST</sequence>
<feature type="region of interest" description="Disordered" evidence="1">
    <location>
        <begin position="73"/>
        <end position="393"/>
    </location>
</feature>
<protein>
    <submittedName>
        <fullName evidence="2">Uncharacterized protein</fullName>
    </submittedName>
</protein>
<comment type="caution">
    <text evidence="2">The sequence shown here is derived from an EMBL/GenBank/DDBJ whole genome shotgun (WGS) entry which is preliminary data.</text>
</comment>
<dbReference type="Proteomes" id="UP001152300">
    <property type="component" value="Unassembled WGS sequence"/>
</dbReference>
<feature type="compositionally biased region" description="Basic and acidic residues" evidence="1">
    <location>
        <begin position="73"/>
        <end position="85"/>
    </location>
</feature>
<dbReference type="EMBL" id="JAPEIS010000002">
    <property type="protein sequence ID" value="KAJ8069388.1"/>
    <property type="molecule type" value="Genomic_DNA"/>
</dbReference>
<feature type="compositionally biased region" description="Polar residues" evidence="1">
    <location>
        <begin position="314"/>
        <end position="331"/>
    </location>
</feature>
<name>A0A9X0AYA0_9HELO</name>
<dbReference type="OrthoDB" id="3545540at2759"/>
<organism evidence="2 3">
    <name type="scientific">Sclerotinia nivalis</name>
    <dbReference type="NCBI Taxonomy" id="352851"/>
    <lineage>
        <taxon>Eukaryota</taxon>
        <taxon>Fungi</taxon>
        <taxon>Dikarya</taxon>
        <taxon>Ascomycota</taxon>
        <taxon>Pezizomycotina</taxon>
        <taxon>Leotiomycetes</taxon>
        <taxon>Helotiales</taxon>
        <taxon>Sclerotiniaceae</taxon>
        <taxon>Sclerotinia</taxon>
    </lineage>
</organism>
<feature type="compositionally biased region" description="Basic and acidic residues" evidence="1">
    <location>
        <begin position="341"/>
        <end position="375"/>
    </location>
</feature>
<feature type="compositionally biased region" description="Polar residues" evidence="1">
    <location>
        <begin position="252"/>
        <end position="270"/>
    </location>
</feature>
<proteinExistence type="predicted"/>
<feature type="compositionally biased region" description="Acidic residues" evidence="1">
    <location>
        <begin position="384"/>
        <end position="393"/>
    </location>
</feature>
<reference evidence="2" key="1">
    <citation type="submission" date="2022-11" db="EMBL/GenBank/DDBJ databases">
        <title>Genome Resource of Sclerotinia nivalis Strain SnTB1, a Plant Pathogen Isolated from American Ginseng.</title>
        <authorList>
            <person name="Fan S."/>
        </authorList>
    </citation>
    <scope>NUCLEOTIDE SEQUENCE</scope>
    <source>
        <strain evidence="2">SnTB1</strain>
    </source>
</reference>
<evidence type="ECO:0000256" key="1">
    <source>
        <dbReference type="SAM" id="MobiDB-lite"/>
    </source>
</evidence>
<dbReference type="AlphaFoldDB" id="A0A9X0AYA0"/>
<keyword evidence="3" id="KW-1185">Reference proteome</keyword>
<feature type="compositionally biased region" description="Low complexity" evidence="1">
    <location>
        <begin position="103"/>
        <end position="117"/>
    </location>
</feature>
<feature type="compositionally biased region" description="Basic and acidic residues" evidence="1">
    <location>
        <begin position="271"/>
        <end position="302"/>
    </location>
</feature>
<gene>
    <name evidence="2" type="ORF">OCU04_003042</name>
</gene>
<feature type="compositionally biased region" description="Basic and acidic residues" evidence="1">
    <location>
        <begin position="137"/>
        <end position="148"/>
    </location>
</feature>